<dbReference type="Proteomes" id="UP000785679">
    <property type="component" value="Unassembled WGS sequence"/>
</dbReference>
<dbReference type="EMBL" id="RRYP01005129">
    <property type="protein sequence ID" value="TNV82300.1"/>
    <property type="molecule type" value="Genomic_DNA"/>
</dbReference>
<dbReference type="Pfam" id="PF04152">
    <property type="entry name" value="Mre11_DNA_bind"/>
    <property type="match status" value="1"/>
</dbReference>
<dbReference type="SMART" id="SM01347">
    <property type="entry name" value="Mre11_DNA_bind"/>
    <property type="match status" value="1"/>
</dbReference>
<dbReference type="GO" id="GO:0030145">
    <property type="term" value="F:manganese ion binding"/>
    <property type="evidence" value="ECO:0007669"/>
    <property type="project" value="InterPro"/>
</dbReference>
<reference evidence="3" key="1">
    <citation type="submission" date="2019-06" db="EMBL/GenBank/DDBJ databases">
        <authorList>
            <person name="Zheng W."/>
        </authorList>
    </citation>
    <scope>NUCLEOTIDE SEQUENCE</scope>
    <source>
        <strain evidence="3">QDHG01</strain>
    </source>
</reference>
<gene>
    <name evidence="3" type="ORF">FGO68_gene4878</name>
</gene>
<accession>A0A8J8NXW4</accession>
<dbReference type="InterPro" id="IPR038487">
    <property type="entry name" value="Mre11_capping_dom"/>
</dbReference>
<comment type="caution">
    <text evidence="3">The sequence shown here is derived from an EMBL/GenBank/DDBJ whole genome shotgun (WGS) entry which is preliminary data.</text>
</comment>
<dbReference type="OrthoDB" id="30417at2759"/>
<keyword evidence="4" id="KW-1185">Reference proteome</keyword>
<evidence type="ECO:0000313" key="4">
    <source>
        <dbReference type="Proteomes" id="UP000785679"/>
    </source>
</evidence>
<organism evidence="3 4">
    <name type="scientific">Halteria grandinella</name>
    <dbReference type="NCBI Taxonomy" id="5974"/>
    <lineage>
        <taxon>Eukaryota</taxon>
        <taxon>Sar</taxon>
        <taxon>Alveolata</taxon>
        <taxon>Ciliophora</taxon>
        <taxon>Intramacronucleata</taxon>
        <taxon>Spirotrichea</taxon>
        <taxon>Stichotrichia</taxon>
        <taxon>Sporadotrichida</taxon>
        <taxon>Halteriidae</taxon>
        <taxon>Halteria</taxon>
    </lineage>
</organism>
<dbReference type="GO" id="GO:0030870">
    <property type="term" value="C:Mre11 complex"/>
    <property type="evidence" value="ECO:0007669"/>
    <property type="project" value="TreeGrafter"/>
</dbReference>
<protein>
    <recommendedName>
        <fullName evidence="2">Mre11 DNA-binding domain-containing protein</fullName>
    </recommendedName>
</protein>
<dbReference type="Gene3D" id="3.30.110.110">
    <property type="entry name" value="Mre11, capping domain"/>
    <property type="match status" value="1"/>
</dbReference>
<sequence length="541" mass="62907">MGSNNYVNYFGKVTNIEDIEVVPILFQKGNTKVALYGIGNMKDERLNIAFENKKIKFKRPVKYRDEWFNILVLHQNKYKGMHIGTSRRNSLTEGMIPKFFHLVIWAHEHESIPVANECQENGVHFLQPGSTVATQLHASEAKDKHFFLLQVVKQQFKCQPIRMHNVRPFVFDQIELSKITHPQPLDPRNNHQLEDFLIHRISKLLDTVDTTSKLPELKLPLLRLRIEHSGYPVVKSKRLVDHFNDKIANITDFMQFYKKSGIQVQNAAQGGGSRDQKETDSSSLIIGSGMVGMDEIENQNLLQKIYKAKMNEYCTLNFIPTSRMASTIEKYVNKDEPRGLETFFDHEVFKAAYQDIKKNMLDVSLNSLQRKSYREISEDLEKNMRSHVQTFLKGVFLGDDEDDEDLVMGDMGMESFIEEQKHSYQNLKQQKYTKVQNRPTAGMTTQFKVTQSEAAQQMFQEGPYSKQLGQNSMLRQMLTKDNDNKRNAYMSEHQEFESIFSGLPEQKQLIPQKRPHSDEDQDMEEEEDQSSETSEKRMRLQ</sequence>
<evidence type="ECO:0000313" key="3">
    <source>
        <dbReference type="EMBL" id="TNV82300.1"/>
    </source>
</evidence>
<dbReference type="PANTHER" id="PTHR10139">
    <property type="entry name" value="DOUBLE-STRAND BREAK REPAIR PROTEIN MRE11"/>
    <property type="match status" value="1"/>
</dbReference>
<dbReference type="InterPro" id="IPR029052">
    <property type="entry name" value="Metallo-depent_PP-like"/>
</dbReference>
<dbReference type="GO" id="GO:0042138">
    <property type="term" value="P:meiotic DNA double-strand break formation"/>
    <property type="evidence" value="ECO:0007669"/>
    <property type="project" value="TreeGrafter"/>
</dbReference>
<dbReference type="GO" id="GO:0000014">
    <property type="term" value="F:single-stranded DNA endodeoxyribonuclease activity"/>
    <property type="evidence" value="ECO:0007669"/>
    <property type="project" value="TreeGrafter"/>
</dbReference>
<dbReference type="AlphaFoldDB" id="A0A8J8NXW4"/>
<proteinExistence type="predicted"/>
<feature type="region of interest" description="Disordered" evidence="1">
    <location>
        <begin position="499"/>
        <end position="541"/>
    </location>
</feature>
<dbReference type="GO" id="GO:0007095">
    <property type="term" value="P:mitotic G2 DNA damage checkpoint signaling"/>
    <property type="evidence" value="ECO:0007669"/>
    <property type="project" value="TreeGrafter"/>
</dbReference>
<feature type="compositionally biased region" description="Acidic residues" evidence="1">
    <location>
        <begin position="519"/>
        <end position="530"/>
    </location>
</feature>
<dbReference type="GO" id="GO:0035861">
    <property type="term" value="C:site of double-strand break"/>
    <property type="evidence" value="ECO:0007669"/>
    <property type="project" value="TreeGrafter"/>
</dbReference>
<dbReference type="PANTHER" id="PTHR10139:SF1">
    <property type="entry name" value="DOUBLE-STRAND BREAK REPAIR PROTEIN MRE11"/>
    <property type="match status" value="1"/>
</dbReference>
<dbReference type="GO" id="GO:0097552">
    <property type="term" value="P:mitochondrial double-strand break repair via homologous recombination"/>
    <property type="evidence" value="ECO:0007669"/>
    <property type="project" value="TreeGrafter"/>
</dbReference>
<dbReference type="GO" id="GO:0000723">
    <property type="term" value="P:telomere maintenance"/>
    <property type="evidence" value="ECO:0007669"/>
    <property type="project" value="TreeGrafter"/>
</dbReference>
<dbReference type="Gene3D" id="3.60.21.10">
    <property type="match status" value="1"/>
</dbReference>
<evidence type="ECO:0000256" key="1">
    <source>
        <dbReference type="SAM" id="MobiDB-lite"/>
    </source>
</evidence>
<name>A0A8J8NXW4_HALGN</name>
<dbReference type="GO" id="GO:0006303">
    <property type="term" value="P:double-strand break repair via nonhomologous end joining"/>
    <property type="evidence" value="ECO:0007669"/>
    <property type="project" value="TreeGrafter"/>
</dbReference>
<dbReference type="GO" id="GO:0000724">
    <property type="term" value="P:double-strand break repair via homologous recombination"/>
    <property type="evidence" value="ECO:0007669"/>
    <property type="project" value="TreeGrafter"/>
</dbReference>
<dbReference type="InterPro" id="IPR007281">
    <property type="entry name" value="Mre11_DNA-bd"/>
</dbReference>
<feature type="domain" description="Mre11 DNA-binding" evidence="2">
    <location>
        <begin position="156"/>
        <end position="331"/>
    </location>
</feature>
<evidence type="ECO:0000259" key="2">
    <source>
        <dbReference type="SMART" id="SM01347"/>
    </source>
</evidence>
<dbReference type="SUPFAM" id="SSF56300">
    <property type="entry name" value="Metallo-dependent phosphatases"/>
    <property type="match status" value="1"/>
</dbReference>